<accession>A0A4U7KLV9</accession>
<dbReference type="AlphaFoldDB" id="A0A4U7KLV9"/>
<feature type="transmembrane region" description="Helical" evidence="7">
    <location>
        <begin position="350"/>
        <end position="374"/>
    </location>
</feature>
<feature type="transmembrane region" description="Helical" evidence="7">
    <location>
        <begin position="175"/>
        <end position="194"/>
    </location>
</feature>
<gene>
    <name evidence="9" type="ORF">EX895_005467</name>
</gene>
<feature type="region of interest" description="Disordered" evidence="6">
    <location>
        <begin position="21"/>
        <end position="43"/>
    </location>
</feature>
<dbReference type="InterPro" id="IPR020846">
    <property type="entry name" value="MFS_dom"/>
</dbReference>
<dbReference type="Gene3D" id="1.20.1720.10">
    <property type="entry name" value="Multidrug resistance protein D"/>
    <property type="match status" value="1"/>
</dbReference>
<dbReference type="EMBL" id="SRRM01000020">
    <property type="protein sequence ID" value="TKY85305.1"/>
    <property type="molecule type" value="Genomic_DNA"/>
</dbReference>
<feature type="transmembrane region" description="Helical" evidence="7">
    <location>
        <begin position="231"/>
        <end position="254"/>
    </location>
</feature>
<keyword evidence="2" id="KW-0813">Transport</keyword>
<dbReference type="PANTHER" id="PTHR23502:SF51">
    <property type="entry name" value="QUINIDINE RESISTANCE PROTEIN 1-RELATED"/>
    <property type="match status" value="1"/>
</dbReference>
<protein>
    <recommendedName>
        <fullName evidence="8">Major facilitator superfamily (MFS) profile domain-containing protein</fullName>
    </recommendedName>
</protein>
<sequence>MRTSIDLFTASQAISTPNTIASSTDHVDVAEQEHPSGESDGTLEAGLSQANKEQVDASSEQALPTEPYCAFTKGSKLFIVITVSLVSFFSPFSINIYVPALPQISQILHISDAATNVTVTVFMIAQGLSPVIWAPLSDVFGRRPVYLATFLIFFVANLGLSFTNVYWLLVVLRMVQAAGACSAIAIGAGTIGDVTERKERGSYMGYYALAQFTAPAVGPVIGGALSQRWNYHATFFFLTAVSGPLLIFMVLFLVETLRVLVGNGSARTFGIYRPLVEPKLVSSVANSRRPRMKDPLQGRLEFGFHRPFLVFARPETGLAVLSFSMVYATYYLSSSALPFLFKSVYGLDELMIGICFIPSGVGSAIGTVLAGKILDCEYARASSQSKLPVKVTRVRLQSAWVYLPGYCVSLLAYGWCVRTHTHIAAPIVFQFTVGVFSTMYYTNINTLIVDLYPGKAASATAAVNFGRCLLGAVAVGVVQPMLAAMGAGWTFTLASLLTLVIGLVCQALIYLHGEEWAARRGA</sequence>
<proteinExistence type="predicted"/>
<feature type="transmembrane region" description="Helical" evidence="7">
    <location>
        <begin position="308"/>
        <end position="330"/>
    </location>
</feature>
<evidence type="ECO:0000256" key="5">
    <source>
        <dbReference type="ARBA" id="ARBA00023136"/>
    </source>
</evidence>
<dbReference type="Proteomes" id="UP000306050">
    <property type="component" value="Chromosome SGRAM_7"/>
</dbReference>
<dbReference type="PROSITE" id="PS50850">
    <property type="entry name" value="MFS"/>
    <property type="match status" value="1"/>
</dbReference>
<feature type="transmembrane region" description="Helical" evidence="7">
    <location>
        <begin position="488"/>
        <end position="511"/>
    </location>
</feature>
<organism evidence="9 10">
    <name type="scientific">Sporisorium graminicola</name>
    <dbReference type="NCBI Taxonomy" id="280036"/>
    <lineage>
        <taxon>Eukaryota</taxon>
        <taxon>Fungi</taxon>
        <taxon>Dikarya</taxon>
        <taxon>Basidiomycota</taxon>
        <taxon>Ustilaginomycotina</taxon>
        <taxon>Ustilaginomycetes</taxon>
        <taxon>Ustilaginales</taxon>
        <taxon>Ustilaginaceae</taxon>
        <taxon>Sporisorium</taxon>
    </lineage>
</organism>
<evidence type="ECO:0000313" key="10">
    <source>
        <dbReference type="Proteomes" id="UP000306050"/>
    </source>
</evidence>
<dbReference type="CDD" id="cd17323">
    <property type="entry name" value="MFS_Tpo1_MDR_like"/>
    <property type="match status" value="1"/>
</dbReference>
<feature type="transmembrane region" description="Helical" evidence="7">
    <location>
        <begin position="394"/>
        <end position="415"/>
    </location>
</feature>
<reference evidence="9 10" key="1">
    <citation type="submission" date="2019-05" db="EMBL/GenBank/DDBJ databases">
        <title>Sporisorium graminicola CBS 10092 draft sequencing and annotation.</title>
        <authorList>
            <person name="Solano-Gonzalez S."/>
            <person name="Caddick M.X."/>
            <person name="Darby A."/>
        </authorList>
    </citation>
    <scope>NUCLEOTIDE SEQUENCE [LARGE SCALE GENOMIC DNA]</scope>
    <source>
        <strain evidence="9 10">CBS 10092</strain>
    </source>
</reference>
<dbReference type="FunFam" id="1.20.1720.10:FF:000009">
    <property type="entry name" value="MFS multidrug transporter"/>
    <property type="match status" value="1"/>
</dbReference>
<feature type="transmembrane region" description="Helical" evidence="7">
    <location>
        <begin position="206"/>
        <end position="225"/>
    </location>
</feature>
<comment type="subcellular location">
    <subcellularLocation>
        <location evidence="1">Membrane</location>
        <topology evidence="1">Multi-pass membrane protein</topology>
    </subcellularLocation>
</comment>
<feature type="transmembrane region" description="Helical" evidence="7">
    <location>
        <begin position="145"/>
        <end position="169"/>
    </location>
</feature>
<dbReference type="SUPFAM" id="SSF103473">
    <property type="entry name" value="MFS general substrate transporter"/>
    <property type="match status" value="1"/>
</dbReference>
<dbReference type="InterPro" id="IPR011701">
    <property type="entry name" value="MFS"/>
</dbReference>
<evidence type="ECO:0000256" key="1">
    <source>
        <dbReference type="ARBA" id="ARBA00004141"/>
    </source>
</evidence>
<evidence type="ECO:0000256" key="6">
    <source>
        <dbReference type="SAM" id="MobiDB-lite"/>
    </source>
</evidence>
<evidence type="ECO:0000256" key="2">
    <source>
        <dbReference type="ARBA" id="ARBA00022448"/>
    </source>
</evidence>
<evidence type="ECO:0000256" key="3">
    <source>
        <dbReference type="ARBA" id="ARBA00022692"/>
    </source>
</evidence>
<feature type="transmembrane region" description="Helical" evidence="7">
    <location>
        <begin position="461"/>
        <end position="482"/>
    </location>
</feature>
<evidence type="ECO:0000313" key="9">
    <source>
        <dbReference type="EMBL" id="TKY85305.1"/>
    </source>
</evidence>
<feature type="transmembrane region" description="Helical" evidence="7">
    <location>
        <begin position="427"/>
        <end position="449"/>
    </location>
</feature>
<keyword evidence="3 7" id="KW-0812">Transmembrane</keyword>
<evidence type="ECO:0000259" key="8">
    <source>
        <dbReference type="PROSITE" id="PS50850"/>
    </source>
</evidence>
<name>A0A4U7KLV9_9BASI</name>
<feature type="compositionally biased region" description="Basic and acidic residues" evidence="6">
    <location>
        <begin position="25"/>
        <end position="37"/>
    </location>
</feature>
<dbReference type="KEGG" id="sgra:EX895_005467"/>
<dbReference type="Pfam" id="PF07690">
    <property type="entry name" value="MFS_1"/>
    <property type="match status" value="1"/>
</dbReference>
<keyword evidence="10" id="KW-1185">Reference proteome</keyword>
<feature type="transmembrane region" description="Helical" evidence="7">
    <location>
        <begin position="113"/>
        <end position="133"/>
    </location>
</feature>
<keyword evidence="4 7" id="KW-1133">Transmembrane helix</keyword>
<dbReference type="RefSeq" id="XP_029737290.1">
    <property type="nucleotide sequence ID" value="XM_029886059.1"/>
</dbReference>
<dbReference type="GO" id="GO:0022857">
    <property type="term" value="F:transmembrane transporter activity"/>
    <property type="evidence" value="ECO:0007669"/>
    <property type="project" value="InterPro"/>
</dbReference>
<evidence type="ECO:0000256" key="7">
    <source>
        <dbReference type="SAM" id="Phobius"/>
    </source>
</evidence>
<dbReference type="InterPro" id="IPR036259">
    <property type="entry name" value="MFS_trans_sf"/>
</dbReference>
<feature type="domain" description="Major facilitator superfamily (MFS) profile" evidence="8">
    <location>
        <begin position="79"/>
        <end position="513"/>
    </location>
</feature>
<dbReference type="GO" id="GO:0005886">
    <property type="term" value="C:plasma membrane"/>
    <property type="evidence" value="ECO:0007669"/>
    <property type="project" value="TreeGrafter"/>
</dbReference>
<feature type="transmembrane region" description="Helical" evidence="7">
    <location>
        <begin position="77"/>
        <end position="98"/>
    </location>
</feature>
<keyword evidence="5 7" id="KW-0472">Membrane</keyword>
<evidence type="ECO:0000256" key="4">
    <source>
        <dbReference type="ARBA" id="ARBA00022989"/>
    </source>
</evidence>
<dbReference type="GeneID" id="40728362"/>
<comment type="caution">
    <text evidence="9">The sequence shown here is derived from an EMBL/GenBank/DDBJ whole genome shotgun (WGS) entry which is preliminary data.</text>
</comment>
<dbReference type="OrthoDB" id="440553at2759"/>
<dbReference type="PANTHER" id="PTHR23502">
    <property type="entry name" value="MAJOR FACILITATOR SUPERFAMILY"/>
    <property type="match status" value="1"/>
</dbReference>